<organism evidence="1">
    <name type="scientific">viral metagenome</name>
    <dbReference type="NCBI Taxonomy" id="1070528"/>
    <lineage>
        <taxon>unclassified sequences</taxon>
        <taxon>metagenomes</taxon>
        <taxon>organismal metagenomes</taxon>
    </lineage>
</organism>
<dbReference type="AlphaFoldDB" id="A0A6C0IZN3"/>
<name>A0A6C0IZN3_9ZZZZ</name>
<reference evidence="1" key="1">
    <citation type="journal article" date="2020" name="Nature">
        <title>Giant virus diversity and host interactions through global metagenomics.</title>
        <authorList>
            <person name="Schulz F."/>
            <person name="Roux S."/>
            <person name="Paez-Espino D."/>
            <person name="Jungbluth S."/>
            <person name="Walsh D.A."/>
            <person name="Denef V.J."/>
            <person name="McMahon K.D."/>
            <person name="Konstantinidis K.T."/>
            <person name="Eloe-Fadrosh E.A."/>
            <person name="Kyrpides N.C."/>
            <person name="Woyke T."/>
        </authorList>
    </citation>
    <scope>NUCLEOTIDE SEQUENCE</scope>
    <source>
        <strain evidence="1">GVMAG-M-3300025695-21</strain>
    </source>
</reference>
<evidence type="ECO:0000313" key="1">
    <source>
        <dbReference type="EMBL" id="QHT98824.1"/>
    </source>
</evidence>
<accession>A0A6C0IZN3</accession>
<proteinExistence type="predicted"/>
<protein>
    <submittedName>
        <fullName evidence="1">Uncharacterized protein</fullName>
    </submittedName>
</protein>
<dbReference type="EMBL" id="MN740297">
    <property type="protein sequence ID" value="QHT98824.1"/>
    <property type="molecule type" value="Genomic_DNA"/>
</dbReference>
<sequence length="50" mass="6037">MTLKIKDHIDTSKNIVKCKFCKNLYIIKFLDQKICIDCDKKYRDIINKIM</sequence>